<sequence length="197" mass="22266">MIAIDNILVSDEVVEAKFICDLAKCKGGCCEDGDAGAPLTEEEKGQLDKHFEAFEPYLTPEGKAELKRQGRYIYDREFGWVTPTIDGGLCAYGFRDEHGIIKCGIEAAYLEGKLDWKKPISCHLFPIRITEGKSYTMVNYEPRETLCRPACSLGKKAKMPVYQFLQEPIERRFGKEFYETLHQIAIAHFDAKAANKA</sequence>
<proteinExistence type="inferred from homology"/>
<keyword evidence="3" id="KW-1185">Reference proteome</keyword>
<comment type="similarity">
    <text evidence="1">Belongs to the Rv0495c family.</text>
</comment>
<evidence type="ECO:0000256" key="1">
    <source>
        <dbReference type="ARBA" id="ARBA00093770"/>
    </source>
</evidence>
<evidence type="ECO:0000313" key="3">
    <source>
        <dbReference type="Proteomes" id="UP000295334"/>
    </source>
</evidence>
<dbReference type="RefSeq" id="WP_131448772.1">
    <property type="nucleotide sequence ID" value="NZ_SJZI01000042.1"/>
</dbReference>
<dbReference type="OrthoDB" id="597501at2"/>
<comment type="caution">
    <text evidence="2">The sequence shown here is derived from an EMBL/GenBank/DDBJ whole genome shotgun (WGS) entry which is preliminary data.</text>
</comment>
<accession>A0A4R1BAP7</accession>
<reference evidence="2 3" key="1">
    <citation type="submission" date="2019-03" db="EMBL/GenBank/DDBJ databases">
        <authorList>
            <person name="Kim M.K.M."/>
        </authorList>
    </citation>
    <scope>NUCLEOTIDE SEQUENCE [LARGE SCALE GENOMIC DNA]</scope>
    <source>
        <strain evidence="2 3">17J68-12</strain>
    </source>
</reference>
<dbReference type="Pfam" id="PF11307">
    <property type="entry name" value="DUF3109"/>
    <property type="match status" value="1"/>
</dbReference>
<dbReference type="Proteomes" id="UP000295334">
    <property type="component" value="Unassembled WGS sequence"/>
</dbReference>
<organism evidence="2 3">
    <name type="scientific">Flaviaesturariibacter flavus</name>
    <dbReference type="NCBI Taxonomy" id="2502780"/>
    <lineage>
        <taxon>Bacteria</taxon>
        <taxon>Pseudomonadati</taxon>
        <taxon>Bacteroidota</taxon>
        <taxon>Chitinophagia</taxon>
        <taxon>Chitinophagales</taxon>
        <taxon>Chitinophagaceae</taxon>
        <taxon>Flaviaestuariibacter</taxon>
    </lineage>
</organism>
<gene>
    <name evidence="2" type="ORF">EPD60_08485</name>
</gene>
<name>A0A4R1BAP7_9BACT</name>
<protein>
    <submittedName>
        <fullName evidence="2">DUF3109 family protein</fullName>
    </submittedName>
</protein>
<dbReference type="EMBL" id="SJZI01000042">
    <property type="protein sequence ID" value="TCJ14041.1"/>
    <property type="molecule type" value="Genomic_DNA"/>
</dbReference>
<dbReference type="InterPro" id="IPR021458">
    <property type="entry name" value="Rv0495c"/>
</dbReference>
<evidence type="ECO:0000313" key="2">
    <source>
        <dbReference type="EMBL" id="TCJ14041.1"/>
    </source>
</evidence>
<dbReference type="AlphaFoldDB" id="A0A4R1BAP7"/>